<accession>A0A434AWC0</accession>
<sequence>MFILFGANDKVMEQQQCRIPEHCNHCNNTSNWILEKNATYASLFFISIVPLKTRYLYYCPICKHGQKLDADAYNWKKNS</sequence>
<evidence type="ECO:0000259" key="1">
    <source>
        <dbReference type="Pfam" id="PF17032"/>
    </source>
</evidence>
<dbReference type="OrthoDB" id="4272428at2"/>
<dbReference type="RefSeq" id="WP_127343170.1">
    <property type="nucleotide sequence ID" value="NZ_RJJX01000006.1"/>
</dbReference>
<proteinExistence type="predicted"/>
<keyword evidence="3" id="KW-1185">Reference proteome</keyword>
<dbReference type="Pfam" id="PF17032">
    <property type="entry name" value="Zn_ribbon_15"/>
    <property type="match status" value="1"/>
</dbReference>
<dbReference type="EMBL" id="RJJX01000006">
    <property type="protein sequence ID" value="RUT78773.1"/>
    <property type="molecule type" value="Genomic_DNA"/>
</dbReference>
<organism evidence="2 3">
    <name type="scientific">Ancylomarina longa</name>
    <dbReference type="NCBI Taxonomy" id="2487017"/>
    <lineage>
        <taxon>Bacteria</taxon>
        <taxon>Pseudomonadati</taxon>
        <taxon>Bacteroidota</taxon>
        <taxon>Bacteroidia</taxon>
        <taxon>Marinilabiliales</taxon>
        <taxon>Marinifilaceae</taxon>
        <taxon>Ancylomarina</taxon>
    </lineage>
</organism>
<comment type="caution">
    <text evidence="2">The sequence shown here is derived from an EMBL/GenBank/DDBJ whole genome shotgun (WGS) entry which is preliminary data.</text>
</comment>
<protein>
    <submittedName>
        <fullName evidence="2">Zinc-ribbon domain-containing protein</fullName>
    </submittedName>
</protein>
<evidence type="ECO:0000313" key="3">
    <source>
        <dbReference type="Proteomes" id="UP000282985"/>
    </source>
</evidence>
<name>A0A434AWC0_9BACT</name>
<gene>
    <name evidence="2" type="ORF">DLK05_06450</name>
</gene>
<dbReference type="Proteomes" id="UP000282985">
    <property type="component" value="Unassembled WGS sequence"/>
</dbReference>
<dbReference type="AlphaFoldDB" id="A0A434AWC0"/>
<evidence type="ECO:0000313" key="2">
    <source>
        <dbReference type="EMBL" id="RUT78773.1"/>
    </source>
</evidence>
<feature type="domain" description="Zinc-ribbon 15" evidence="1">
    <location>
        <begin position="22"/>
        <end position="65"/>
    </location>
</feature>
<reference evidence="2 3" key="1">
    <citation type="submission" date="2018-11" db="EMBL/GenBank/DDBJ databases">
        <title>Parancylomarina longa gen. nov., sp. nov., isolated from sediments of southern Okinawa.</title>
        <authorList>
            <person name="Fu T."/>
        </authorList>
    </citation>
    <scope>NUCLEOTIDE SEQUENCE [LARGE SCALE GENOMIC DNA]</scope>
    <source>
        <strain evidence="2 3">T3-2 S1-C</strain>
    </source>
</reference>
<dbReference type="InterPro" id="IPR031493">
    <property type="entry name" value="Zinc_ribbon_15"/>
</dbReference>